<feature type="transmembrane region" description="Helical" evidence="14">
    <location>
        <begin position="168"/>
        <end position="184"/>
    </location>
</feature>
<dbReference type="FunCoup" id="A0A316YP10">
    <property type="interactions" value="33"/>
</dbReference>
<dbReference type="EMBL" id="KZ819636">
    <property type="protein sequence ID" value="PWN90398.1"/>
    <property type="molecule type" value="Genomic_DNA"/>
</dbReference>
<feature type="transmembrane region" description="Helical" evidence="14">
    <location>
        <begin position="380"/>
        <end position="401"/>
    </location>
</feature>
<feature type="region of interest" description="Disordered" evidence="13">
    <location>
        <begin position="1"/>
        <end position="27"/>
    </location>
</feature>
<dbReference type="PANTHER" id="PTHR31201">
    <property type="entry name" value="OS01G0585100 PROTEIN"/>
    <property type="match status" value="1"/>
</dbReference>
<feature type="transmembrane region" description="Helical" evidence="14">
    <location>
        <begin position="250"/>
        <end position="270"/>
    </location>
</feature>
<feature type="region of interest" description="Disordered" evidence="13">
    <location>
        <begin position="426"/>
        <end position="477"/>
    </location>
</feature>
<feature type="region of interest" description="Disordered" evidence="13">
    <location>
        <begin position="81"/>
        <end position="111"/>
    </location>
</feature>
<keyword evidence="16" id="KW-1185">Reference proteome</keyword>
<evidence type="ECO:0000256" key="5">
    <source>
        <dbReference type="ARBA" id="ARBA00022679"/>
    </source>
</evidence>
<evidence type="ECO:0000256" key="8">
    <source>
        <dbReference type="ARBA" id="ARBA00023098"/>
    </source>
</evidence>
<dbReference type="GeneID" id="37041542"/>
<dbReference type="OrthoDB" id="406287at2759"/>
<evidence type="ECO:0000256" key="14">
    <source>
        <dbReference type="SAM" id="Phobius"/>
    </source>
</evidence>
<keyword evidence="6 14" id="KW-0812">Transmembrane</keyword>
<keyword evidence="7 14" id="KW-1133">Transmembrane helix</keyword>
<proteinExistence type="inferred from homology"/>
<protein>
    <recommendedName>
        <fullName evidence="3">Glycerophosphocholine acyltransferase 1</fullName>
    </recommendedName>
</protein>
<keyword evidence="12" id="KW-0012">Acyltransferase</keyword>
<feature type="compositionally biased region" description="Acidic residues" evidence="13">
    <location>
        <begin position="452"/>
        <end position="462"/>
    </location>
</feature>
<keyword evidence="8" id="KW-0443">Lipid metabolism</keyword>
<dbReference type="GO" id="GO:0016020">
    <property type="term" value="C:membrane"/>
    <property type="evidence" value="ECO:0007669"/>
    <property type="project" value="UniProtKB-SubCell"/>
</dbReference>
<dbReference type="Proteomes" id="UP000245768">
    <property type="component" value="Unassembled WGS sequence"/>
</dbReference>
<feature type="transmembrane region" description="Helical" evidence="14">
    <location>
        <begin position="218"/>
        <end position="238"/>
    </location>
</feature>
<feature type="transmembrane region" description="Helical" evidence="14">
    <location>
        <begin position="353"/>
        <end position="374"/>
    </location>
</feature>
<keyword evidence="10" id="KW-0594">Phospholipid biosynthesis</keyword>
<feature type="transmembrane region" description="Helical" evidence="14">
    <location>
        <begin position="144"/>
        <end position="162"/>
    </location>
</feature>
<feature type="transmembrane region" description="Helical" evidence="14">
    <location>
        <begin position="191"/>
        <end position="212"/>
    </location>
</feature>
<evidence type="ECO:0000313" key="16">
    <source>
        <dbReference type="Proteomes" id="UP000245768"/>
    </source>
</evidence>
<evidence type="ECO:0000256" key="11">
    <source>
        <dbReference type="ARBA" id="ARBA00023264"/>
    </source>
</evidence>
<gene>
    <name evidence="15" type="ORF">FA10DRAFT_251883</name>
</gene>
<evidence type="ECO:0000256" key="2">
    <source>
        <dbReference type="ARBA" id="ARBA00006675"/>
    </source>
</evidence>
<reference evidence="15 16" key="1">
    <citation type="journal article" date="2018" name="Mol. Biol. Evol.">
        <title>Broad Genomic Sampling Reveals a Smut Pathogenic Ancestry of the Fungal Clade Ustilaginomycotina.</title>
        <authorList>
            <person name="Kijpornyongpan T."/>
            <person name="Mondo S.J."/>
            <person name="Barry K."/>
            <person name="Sandor L."/>
            <person name="Lee J."/>
            <person name="Lipzen A."/>
            <person name="Pangilinan J."/>
            <person name="LaButti K."/>
            <person name="Hainaut M."/>
            <person name="Henrissat B."/>
            <person name="Grigoriev I.V."/>
            <person name="Spatafora J.W."/>
            <person name="Aime M.C."/>
        </authorList>
    </citation>
    <scope>NUCLEOTIDE SEQUENCE [LARGE SCALE GENOMIC DNA]</scope>
    <source>
        <strain evidence="15 16">MCA 4198</strain>
    </source>
</reference>
<sequence>MEVTETPLLTRTNSMESSTSAADSLHSQRDADLLGLPRDLDGAPIEPYPTTTLTDLVHTFFANTPHLDMDILDRKLRSASDKVRQRVRRKGEKQGDGRGGGSKTAGRERRRAEIRRLREKVSKRIDSLSTQWDDAKNVRLRDKICFMVGVMNLVVSSLIFAYKPAWMPLSYTIQTTYFLPLRVYSYTRKKWTYFLFDYCYFSNVLNLAYLWLFPQSQFLFTVAYCAAHGPLAFSIATWRNSAVFHSLEKMCSLFIHLYPPIVFTAIRHFMDKKERESRFPALRALPSLDGWTAFTFNVSFYLFWQLCYFVLITKRKADKIASGERINSYSTMAKGKGPVANLLQKVSVNRREFAFMLLQMAYTIICTLPAPLLFYNSKRASAVFILFLILLSVWNGAGYYVEVLFKKSAELQRELEALKHEIEAAQTAAASASGESEAGGTSHPPTAPGSEAGDDDEQDVEDVETRHDGSMRKDKDA</sequence>
<evidence type="ECO:0000256" key="10">
    <source>
        <dbReference type="ARBA" id="ARBA00023209"/>
    </source>
</evidence>
<dbReference type="PANTHER" id="PTHR31201:SF1">
    <property type="entry name" value="GLYCEROPHOSPHOCHOLINE ACYLTRANSFERASE 1"/>
    <property type="match status" value="1"/>
</dbReference>
<comment type="subcellular location">
    <subcellularLocation>
        <location evidence="1">Membrane</location>
        <topology evidence="1">Multi-pass membrane protein</topology>
    </subcellularLocation>
</comment>
<feature type="compositionally biased region" description="Polar residues" evidence="13">
    <location>
        <begin position="7"/>
        <end position="22"/>
    </location>
</feature>
<evidence type="ECO:0000313" key="15">
    <source>
        <dbReference type="EMBL" id="PWN90398.1"/>
    </source>
</evidence>
<evidence type="ECO:0000256" key="7">
    <source>
        <dbReference type="ARBA" id="ARBA00022989"/>
    </source>
</evidence>
<name>A0A316YP10_9BASI</name>
<evidence type="ECO:0000256" key="3">
    <source>
        <dbReference type="ARBA" id="ARBA00019082"/>
    </source>
</evidence>
<dbReference type="InterPro" id="IPR021261">
    <property type="entry name" value="GPCAT"/>
</dbReference>
<dbReference type="GO" id="GO:0016746">
    <property type="term" value="F:acyltransferase activity"/>
    <property type="evidence" value="ECO:0007669"/>
    <property type="project" value="UniProtKB-KW"/>
</dbReference>
<keyword evidence="9 14" id="KW-0472">Membrane</keyword>
<evidence type="ECO:0000256" key="13">
    <source>
        <dbReference type="SAM" id="MobiDB-lite"/>
    </source>
</evidence>
<organism evidence="15 16">
    <name type="scientific">Acaromyces ingoldii</name>
    <dbReference type="NCBI Taxonomy" id="215250"/>
    <lineage>
        <taxon>Eukaryota</taxon>
        <taxon>Fungi</taxon>
        <taxon>Dikarya</taxon>
        <taxon>Basidiomycota</taxon>
        <taxon>Ustilaginomycotina</taxon>
        <taxon>Exobasidiomycetes</taxon>
        <taxon>Exobasidiales</taxon>
        <taxon>Cryptobasidiaceae</taxon>
        <taxon>Acaromyces</taxon>
    </lineage>
</organism>
<accession>A0A316YP10</accession>
<feature type="transmembrane region" description="Helical" evidence="14">
    <location>
        <begin position="290"/>
        <end position="311"/>
    </location>
</feature>
<evidence type="ECO:0000256" key="4">
    <source>
        <dbReference type="ARBA" id="ARBA00022516"/>
    </source>
</evidence>
<dbReference type="AlphaFoldDB" id="A0A316YP10"/>
<dbReference type="RefSeq" id="XP_025377596.1">
    <property type="nucleotide sequence ID" value="XM_025519626.1"/>
</dbReference>
<keyword evidence="4" id="KW-0444">Lipid biosynthesis</keyword>
<keyword evidence="5" id="KW-0808">Transferase</keyword>
<keyword evidence="11" id="KW-1208">Phospholipid metabolism</keyword>
<evidence type="ECO:0000256" key="1">
    <source>
        <dbReference type="ARBA" id="ARBA00004141"/>
    </source>
</evidence>
<dbReference type="Pfam" id="PF10998">
    <property type="entry name" value="DUF2838"/>
    <property type="match status" value="1"/>
</dbReference>
<evidence type="ECO:0000256" key="12">
    <source>
        <dbReference type="ARBA" id="ARBA00023315"/>
    </source>
</evidence>
<comment type="similarity">
    <text evidence="2">Belongs to the GPC1 family.</text>
</comment>
<evidence type="ECO:0000256" key="6">
    <source>
        <dbReference type="ARBA" id="ARBA00022692"/>
    </source>
</evidence>
<feature type="compositionally biased region" description="Low complexity" evidence="13">
    <location>
        <begin position="426"/>
        <end position="442"/>
    </location>
</feature>
<dbReference type="InParanoid" id="A0A316YP10"/>
<dbReference type="GO" id="GO:0006656">
    <property type="term" value="P:phosphatidylcholine biosynthetic process"/>
    <property type="evidence" value="ECO:0007669"/>
    <property type="project" value="TreeGrafter"/>
</dbReference>
<feature type="compositionally biased region" description="Basic and acidic residues" evidence="13">
    <location>
        <begin position="463"/>
        <end position="477"/>
    </location>
</feature>
<evidence type="ECO:0000256" key="9">
    <source>
        <dbReference type="ARBA" id="ARBA00023136"/>
    </source>
</evidence>